<reference evidence="1 2" key="1">
    <citation type="journal article" date="2022" name="bioRxiv">
        <title>The genome of the oomycete Peronosclerospora sorghi, a cosmopolitan pathogen of maize and sorghum, is inflated with dispersed pseudogenes.</title>
        <authorList>
            <person name="Fletcher K."/>
            <person name="Martin F."/>
            <person name="Isakeit T."/>
            <person name="Cavanaugh K."/>
            <person name="Magill C."/>
            <person name="Michelmore R."/>
        </authorList>
    </citation>
    <scope>NUCLEOTIDE SEQUENCE [LARGE SCALE GENOMIC DNA]</scope>
    <source>
        <strain evidence="1">P6</strain>
    </source>
</reference>
<dbReference type="Proteomes" id="UP001163321">
    <property type="component" value="Chromosome 4"/>
</dbReference>
<sequence length="639" mass="71561">MESASNARMIQLSAFVTGRRYLMLTAAATAVLSVGSMQRLRALLVSDALSWTFTRLLAELFTTRISAMITLHFFVVVMYHACVCLASAMLGVLRPTELQQTKETLIPFVLLRCQLLVSTMEPFAQGWSGTEIGLLVVWLAALAALRALVALAHARFQHVLTKPRTQVHDLQRIGTLLGLVFVLNFAMAATCSRLHLFSERIMYIPWFEASLMVLKTLELGVQVGFHNLDFSEANSLEDDEASTGCWENSEFHLLLLQTALYGCYLVQLVVYYLYVISVDKFRVSLFDLILILNVKNSTVRLLKKLKHVKLYHQVVLDLDHLFPDATPEELHSAADDVCVICLQFMPTQAKKLRCGHLFHRLCLRQCLQKASNSEFLAGLDPLTRMANGLEMESPLPVGGNSFSNSTSMRCPICRMHVCGEKSDEASPEQLEEHLYQPEAVAAGSREAGQQQQVAVTSNTQVEAREQATVDANGNAASEEVLRFSTAFLSRYVPFPNFSFEIVRHRNFEVTQEMLQQIWEVFPQYTREEIRADLARTQSVERTMERILSGRLDEQRVANGGFVDAALEPGDDLRWGLTTLASALSEARNVPTPASVLASTPNETYAGRPDTRNGNGELPEEEVSDLLLRRLQRWSSRGPE</sequence>
<evidence type="ECO:0000313" key="2">
    <source>
        <dbReference type="Proteomes" id="UP001163321"/>
    </source>
</evidence>
<proteinExistence type="predicted"/>
<name>A0ACC0W316_9STRA</name>
<organism evidence="1 2">
    <name type="scientific">Peronosclerospora sorghi</name>
    <dbReference type="NCBI Taxonomy" id="230839"/>
    <lineage>
        <taxon>Eukaryota</taxon>
        <taxon>Sar</taxon>
        <taxon>Stramenopiles</taxon>
        <taxon>Oomycota</taxon>
        <taxon>Peronosporomycetes</taxon>
        <taxon>Peronosporales</taxon>
        <taxon>Peronosporaceae</taxon>
        <taxon>Peronosclerospora</taxon>
    </lineage>
</organism>
<keyword evidence="2" id="KW-1185">Reference proteome</keyword>
<dbReference type="EMBL" id="CM047583">
    <property type="protein sequence ID" value="KAI9913139.1"/>
    <property type="molecule type" value="Genomic_DNA"/>
</dbReference>
<comment type="caution">
    <text evidence="1">The sequence shown here is derived from an EMBL/GenBank/DDBJ whole genome shotgun (WGS) entry which is preliminary data.</text>
</comment>
<protein>
    <submittedName>
        <fullName evidence="1">Uncharacterized protein</fullName>
    </submittedName>
</protein>
<accession>A0ACC0W316</accession>
<gene>
    <name evidence="1" type="ORF">PsorP6_006378</name>
</gene>
<evidence type="ECO:0000313" key="1">
    <source>
        <dbReference type="EMBL" id="KAI9913139.1"/>
    </source>
</evidence>